<evidence type="ECO:0000259" key="1">
    <source>
        <dbReference type="Pfam" id="PF00535"/>
    </source>
</evidence>
<dbReference type="AlphaFoldDB" id="V6SHN1"/>
<dbReference type="OrthoDB" id="597270at2"/>
<dbReference type="Gene3D" id="3.90.550.10">
    <property type="entry name" value="Spore Coat Polysaccharide Biosynthesis Protein SpsA, Chain A"/>
    <property type="match status" value="1"/>
</dbReference>
<dbReference type="PANTHER" id="PTHR22916">
    <property type="entry name" value="GLYCOSYLTRANSFERASE"/>
    <property type="match status" value="1"/>
</dbReference>
<dbReference type="RefSeq" id="WP_023580517.1">
    <property type="nucleotide sequence ID" value="NZ_AVGG01000022.1"/>
</dbReference>
<dbReference type="eggNOG" id="COG1216">
    <property type="taxonomic scope" value="Bacteria"/>
</dbReference>
<protein>
    <recommendedName>
        <fullName evidence="1">Glycosyltransferase 2-like domain-containing protein</fullName>
    </recommendedName>
</protein>
<dbReference type="STRING" id="1341181.FLJC2902T_29760"/>
<proteinExistence type="predicted"/>
<reference evidence="2 3" key="1">
    <citation type="submission" date="2013-08" db="EMBL/GenBank/DDBJ databases">
        <title>Flavobacterium limnosediminis JC2902 genome sequencing.</title>
        <authorList>
            <person name="Lee K."/>
            <person name="Yi H."/>
            <person name="Park S."/>
            <person name="Chun J."/>
        </authorList>
    </citation>
    <scope>NUCLEOTIDE SEQUENCE [LARGE SCALE GENOMIC DNA]</scope>
    <source>
        <strain evidence="2 3">JC2902</strain>
    </source>
</reference>
<dbReference type="GO" id="GO:0016758">
    <property type="term" value="F:hexosyltransferase activity"/>
    <property type="evidence" value="ECO:0007669"/>
    <property type="project" value="UniProtKB-ARBA"/>
</dbReference>
<dbReference type="EMBL" id="AVGG01000022">
    <property type="protein sequence ID" value="ESU25964.1"/>
    <property type="molecule type" value="Genomic_DNA"/>
</dbReference>
<sequence>MHNHLVSIIIPTYNRAHLISETLDSVLAQTYTDWECIVVDDGSTDTTEEVVMDYVAKDTRFQFNIRPKNAIKGASSSRNYGLSLCKGSYVLFLDSDDWLLPHCISQRTSFMFENPDLSFMVVPMNTKGNDNVVRVKNIPLCDDYLREFLSYRLYWGIMCTFWKKNSLVELGGFNEHYPRLNDPEIHIRGMLHFKDSYFIANNFPADSIYRMEEQKKGKKFSIKYIASLTLFLRDIVKELNDNNYQNYRTYLKYYLVDYLKNFSYCIPIKENLKLLTLAKKKEIINVKEYLLIMFWSVIRVVHFKITNYLNSKLNVSIYTIIKLSK</sequence>
<evidence type="ECO:0000313" key="3">
    <source>
        <dbReference type="Proteomes" id="UP000018004"/>
    </source>
</evidence>
<evidence type="ECO:0000313" key="2">
    <source>
        <dbReference type="EMBL" id="ESU25964.1"/>
    </source>
</evidence>
<dbReference type="PATRIC" id="fig|1341181.4.peg.2926"/>
<dbReference type="InterPro" id="IPR029044">
    <property type="entry name" value="Nucleotide-diphossugar_trans"/>
</dbReference>
<organism evidence="2 3">
    <name type="scientific">Flavobacterium limnosediminis JC2902</name>
    <dbReference type="NCBI Taxonomy" id="1341181"/>
    <lineage>
        <taxon>Bacteria</taxon>
        <taxon>Pseudomonadati</taxon>
        <taxon>Bacteroidota</taxon>
        <taxon>Flavobacteriia</taxon>
        <taxon>Flavobacteriales</taxon>
        <taxon>Flavobacteriaceae</taxon>
        <taxon>Flavobacterium</taxon>
    </lineage>
</organism>
<dbReference type="PANTHER" id="PTHR22916:SF3">
    <property type="entry name" value="UDP-GLCNAC:BETAGAL BETA-1,3-N-ACETYLGLUCOSAMINYLTRANSFERASE-LIKE PROTEIN 1"/>
    <property type="match status" value="1"/>
</dbReference>
<dbReference type="Pfam" id="PF00535">
    <property type="entry name" value="Glycos_transf_2"/>
    <property type="match status" value="1"/>
</dbReference>
<dbReference type="InterPro" id="IPR001173">
    <property type="entry name" value="Glyco_trans_2-like"/>
</dbReference>
<dbReference type="SUPFAM" id="SSF53448">
    <property type="entry name" value="Nucleotide-diphospho-sugar transferases"/>
    <property type="match status" value="1"/>
</dbReference>
<dbReference type="Proteomes" id="UP000018004">
    <property type="component" value="Unassembled WGS sequence"/>
</dbReference>
<accession>V6SHN1</accession>
<name>V6SHN1_9FLAO</name>
<comment type="caution">
    <text evidence="2">The sequence shown here is derived from an EMBL/GenBank/DDBJ whole genome shotgun (WGS) entry which is preliminary data.</text>
</comment>
<feature type="domain" description="Glycosyltransferase 2-like" evidence="1">
    <location>
        <begin position="7"/>
        <end position="141"/>
    </location>
</feature>
<keyword evidence="3" id="KW-1185">Reference proteome</keyword>
<dbReference type="CDD" id="cd00761">
    <property type="entry name" value="Glyco_tranf_GTA_type"/>
    <property type="match status" value="1"/>
</dbReference>
<gene>
    <name evidence="2" type="ORF">FLJC2902T_29760</name>
</gene>